<protein>
    <recommendedName>
        <fullName evidence="3">Isoprenyl transferase</fullName>
        <ecNumber evidence="3">2.5.1.-</ecNumber>
    </recommendedName>
</protein>
<feature type="binding site" evidence="3">
    <location>
        <begin position="191"/>
        <end position="193"/>
    </location>
    <ligand>
        <name>substrate</name>
    </ligand>
</feature>
<keyword evidence="3" id="KW-0460">Magnesium</keyword>
<evidence type="ECO:0000313" key="4">
    <source>
        <dbReference type="EMBL" id="NYE37471.1"/>
    </source>
</evidence>
<dbReference type="Pfam" id="PF01255">
    <property type="entry name" value="Prenyltransf"/>
    <property type="match status" value="1"/>
</dbReference>
<dbReference type="GO" id="GO:0016094">
    <property type="term" value="P:polyprenol biosynthetic process"/>
    <property type="evidence" value="ECO:0007669"/>
    <property type="project" value="TreeGrafter"/>
</dbReference>
<comment type="caution">
    <text evidence="3">Lacks conserved residue(s) required for the propagation of feature annotation.</text>
</comment>
<dbReference type="GO" id="GO:0005886">
    <property type="term" value="C:plasma membrane"/>
    <property type="evidence" value="ECO:0007669"/>
    <property type="project" value="TreeGrafter"/>
</dbReference>
<sequence>MTTTDERTPTLPRHVGVVMDGNRRWARRNGLSNPSEGHRRGADHVEDLLGWCEARRIDHLTVYVLSADNIRKRDGAEVGFLFDLVCDVLPGIVERSGHWTLHVSGEVALLPERAADALRRAEVTTAGRAAHLTLAIAYDGRADIAAGIRGAIRAGALGADGALDPDAVTAHLPGGPVKDIDLVIRTSGEQRLSGFVPWQAAHAEVHVSPKLWPDFDEVDLDAALARYAAVRTG</sequence>
<proteinExistence type="inferred from homology"/>
<feature type="binding site" evidence="3">
    <location>
        <begin position="21"/>
        <end position="24"/>
    </location>
    <ligand>
        <name>substrate</name>
    </ligand>
</feature>
<feature type="active site" description="Proton acceptor" evidence="3">
    <location>
        <position position="69"/>
    </location>
</feature>
<keyword evidence="1 3" id="KW-0808">Transferase</keyword>
<reference evidence="4 5" key="1">
    <citation type="submission" date="2020-07" db="EMBL/GenBank/DDBJ databases">
        <authorList>
            <person name="Partida-Martinez L."/>
            <person name="Huntemann M."/>
            <person name="Clum A."/>
            <person name="Wang J."/>
            <person name="Palaniappan K."/>
            <person name="Ritter S."/>
            <person name="Chen I.-M."/>
            <person name="Stamatis D."/>
            <person name="Reddy T."/>
            <person name="O'Malley R."/>
            <person name="Daum C."/>
            <person name="Shapiro N."/>
            <person name="Ivanova N."/>
            <person name="Kyrpides N."/>
            <person name="Woyke T."/>
        </authorList>
    </citation>
    <scope>NUCLEOTIDE SEQUENCE [LARGE SCALE GENOMIC DNA]</scope>
    <source>
        <strain evidence="4 5">AT2.17</strain>
    </source>
</reference>
<evidence type="ECO:0000313" key="5">
    <source>
        <dbReference type="Proteomes" id="UP000549911"/>
    </source>
</evidence>
<dbReference type="NCBIfam" id="TIGR00055">
    <property type="entry name" value="uppS"/>
    <property type="match status" value="1"/>
</dbReference>
<feature type="binding site" evidence="3">
    <location>
        <position position="185"/>
    </location>
    <ligand>
        <name>substrate</name>
    </ligand>
</feature>
<dbReference type="PANTHER" id="PTHR10291">
    <property type="entry name" value="DEHYDRODOLICHYL DIPHOSPHATE SYNTHASE FAMILY MEMBER"/>
    <property type="match status" value="1"/>
</dbReference>
<dbReference type="PROSITE" id="PS01066">
    <property type="entry name" value="UPP_SYNTHASE"/>
    <property type="match status" value="1"/>
</dbReference>
<evidence type="ECO:0000256" key="1">
    <source>
        <dbReference type="ARBA" id="ARBA00022679"/>
    </source>
</evidence>
<feature type="binding site" evidence="3">
    <location>
        <position position="20"/>
    </location>
    <ligand>
        <name>Mg(2+)</name>
        <dbReference type="ChEBI" id="CHEBI:18420"/>
    </ligand>
</feature>
<comment type="function">
    <text evidence="3">Catalyzes the condensation of isopentenyl diphosphate (IPP) with allylic pyrophosphates generating different type of terpenoids.</text>
</comment>
<dbReference type="GO" id="GO:0033850">
    <property type="term" value="F:Z-farnesyl diphosphate synthase activity"/>
    <property type="evidence" value="ECO:0007669"/>
    <property type="project" value="TreeGrafter"/>
</dbReference>
<accession>A0A7Y9H4F8</accession>
<comment type="similarity">
    <text evidence="2">Belongs to the UPP synthase family. Z-FPP synthase subfamily.</text>
</comment>
<dbReference type="PANTHER" id="PTHR10291:SF43">
    <property type="entry name" value="DEHYDRODOLICHYL DIPHOSPHATE SYNTHASE COMPLEX SUBUNIT DHDDS"/>
    <property type="match status" value="1"/>
</dbReference>
<organism evidence="4 5">
    <name type="scientific">Nocardioides cavernae</name>
    <dbReference type="NCBI Taxonomy" id="1921566"/>
    <lineage>
        <taxon>Bacteria</taxon>
        <taxon>Bacillati</taxon>
        <taxon>Actinomycetota</taxon>
        <taxon>Actinomycetes</taxon>
        <taxon>Propionibacteriales</taxon>
        <taxon>Nocardioidaceae</taxon>
        <taxon>Nocardioides</taxon>
    </lineage>
</organism>
<dbReference type="EC" id="2.5.1.-" evidence="3"/>
<comment type="subunit">
    <text evidence="3">Homodimer.</text>
</comment>
<comment type="cofactor">
    <cofactor evidence="3">
        <name>Mg(2+)</name>
        <dbReference type="ChEBI" id="CHEBI:18420"/>
    </cofactor>
    <text evidence="3">Binds 2 magnesium ions per subunit.</text>
</comment>
<feature type="active site" evidence="3">
    <location>
        <position position="20"/>
    </location>
</feature>
<feature type="binding site" evidence="3">
    <location>
        <begin position="66"/>
        <end position="68"/>
    </location>
    <ligand>
        <name>substrate</name>
    </ligand>
</feature>
<dbReference type="GO" id="GO:0045547">
    <property type="term" value="F:ditrans,polycis-polyprenyl diphosphate synthase [(2E,6E)-farnesyl diphosphate specific] activity"/>
    <property type="evidence" value="ECO:0007669"/>
    <property type="project" value="TreeGrafter"/>
</dbReference>
<dbReference type="HAMAP" id="MF_01139">
    <property type="entry name" value="ISPT"/>
    <property type="match status" value="1"/>
</dbReference>
<name>A0A7Y9H4F8_9ACTN</name>
<reference evidence="4 5" key="2">
    <citation type="submission" date="2020-08" db="EMBL/GenBank/DDBJ databases">
        <title>The Agave Microbiome: Exploring the role of microbial communities in plant adaptations to desert environments.</title>
        <authorList>
            <person name="Partida-Martinez L.P."/>
        </authorList>
    </citation>
    <scope>NUCLEOTIDE SEQUENCE [LARGE SCALE GENOMIC DNA]</scope>
    <source>
        <strain evidence="4 5">AT2.17</strain>
    </source>
</reference>
<comment type="caution">
    <text evidence="4">The sequence shown here is derived from an EMBL/GenBank/DDBJ whole genome shotgun (WGS) entry which is preliminary data.</text>
</comment>
<dbReference type="InterPro" id="IPR001441">
    <property type="entry name" value="UPP_synth-like"/>
</dbReference>
<keyword evidence="3" id="KW-0479">Metal-binding</keyword>
<dbReference type="SUPFAM" id="SSF64005">
    <property type="entry name" value="Undecaprenyl diphosphate synthase"/>
    <property type="match status" value="1"/>
</dbReference>
<feature type="binding site" evidence="3">
    <location>
        <position position="38"/>
    </location>
    <ligand>
        <name>substrate</name>
    </ligand>
</feature>
<evidence type="ECO:0000256" key="2">
    <source>
        <dbReference type="ARBA" id="ARBA00038453"/>
    </source>
</evidence>
<dbReference type="AlphaFoldDB" id="A0A7Y9H4F8"/>
<dbReference type="CDD" id="cd00475">
    <property type="entry name" value="Cis_IPPS"/>
    <property type="match status" value="1"/>
</dbReference>
<dbReference type="GO" id="GO:0000287">
    <property type="term" value="F:magnesium ion binding"/>
    <property type="evidence" value="ECO:0007669"/>
    <property type="project" value="UniProtKB-UniRule"/>
</dbReference>
<feature type="binding site" evidence="3">
    <location>
        <position position="25"/>
    </location>
    <ligand>
        <name>substrate</name>
    </ligand>
</feature>
<dbReference type="InterPro" id="IPR036424">
    <property type="entry name" value="UPP_synth-like_sf"/>
</dbReference>
<feature type="binding site" evidence="3">
    <location>
        <position position="73"/>
    </location>
    <ligand>
        <name>substrate</name>
    </ligand>
</feature>
<dbReference type="Gene3D" id="3.40.1180.10">
    <property type="entry name" value="Decaprenyl diphosphate synthase-like"/>
    <property type="match status" value="1"/>
</dbReference>
<evidence type="ECO:0000256" key="3">
    <source>
        <dbReference type="HAMAP-Rule" id="MF_01139"/>
    </source>
</evidence>
<keyword evidence="5" id="KW-1185">Reference proteome</keyword>
<dbReference type="Proteomes" id="UP000549911">
    <property type="component" value="Unassembled WGS sequence"/>
</dbReference>
<gene>
    <name evidence="4" type="ORF">F4692_002604</name>
</gene>
<dbReference type="EMBL" id="JACCBW010000002">
    <property type="protein sequence ID" value="NYE37471.1"/>
    <property type="molecule type" value="Genomic_DNA"/>
</dbReference>
<dbReference type="InterPro" id="IPR018520">
    <property type="entry name" value="UPP_synth-like_CS"/>
</dbReference>
<dbReference type="RefSeq" id="WP_179620017.1">
    <property type="nucleotide sequence ID" value="NZ_JACCBW010000002.1"/>
</dbReference>
<feature type="binding site" evidence="3">
    <location>
        <position position="204"/>
    </location>
    <ligand>
        <name>Mg(2+)</name>
        <dbReference type="ChEBI" id="CHEBI:18420"/>
    </ligand>
</feature>